<dbReference type="Proteomes" id="UP000316887">
    <property type="component" value="Unassembled WGS sequence"/>
</dbReference>
<evidence type="ECO:0000256" key="2">
    <source>
        <dbReference type="PIRSR" id="PIRSR016184-1"/>
    </source>
</evidence>
<gene>
    <name evidence="3" type="ORF">FBY58_1700</name>
</gene>
<dbReference type="NCBIfam" id="TIGR00654">
    <property type="entry name" value="PhzF_family"/>
    <property type="match status" value="1"/>
</dbReference>
<name>A0A542W3D9_ZYMMB</name>
<evidence type="ECO:0000256" key="1">
    <source>
        <dbReference type="ARBA" id="ARBA00008270"/>
    </source>
</evidence>
<evidence type="ECO:0000313" key="4">
    <source>
        <dbReference type="Proteomes" id="UP000316887"/>
    </source>
</evidence>
<evidence type="ECO:0000313" key="3">
    <source>
        <dbReference type="EMBL" id="TQL18084.1"/>
    </source>
</evidence>
<dbReference type="AlphaFoldDB" id="A0A542W3D9"/>
<protein>
    <submittedName>
        <fullName evidence="3">PhzF family phenazine biosynthesis protein</fullName>
    </submittedName>
</protein>
<proteinExistence type="inferred from homology"/>
<feature type="active site" evidence="2">
    <location>
        <position position="46"/>
    </location>
</feature>
<dbReference type="Gene3D" id="3.10.310.10">
    <property type="entry name" value="Diaminopimelate Epimerase, Chain A, domain 1"/>
    <property type="match status" value="2"/>
</dbReference>
<dbReference type="Pfam" id="PF02567">
    <property type="entry name" value="PhzC-PhzF"/>
    <property type="match status" value="1"/>
</dbReference>
<reference evidence="3 4" key="1">
    <citation type="submission" date="2019-06" db="EMBL/GenBank/DDBJ databases">
        <title>Genome sequencing of Zymomonas mobilis strains for genetic engineering and biofuel applications.</title>
        <authorList>
            <person name="Teravest M."/>
        </authorList>
    </citation>
    <scope>NUCLEOTIDE SEQUENCE [LARGE SCALE GENOMIC DNA]</scope>
    <source>
        <strain evidence="3 4">AN0101</strain>
    </source>
</reference>
<organism evidence="3 4">
    <name type="scientific">Zymomonas mobilis</name>
    <dbReference type="NCBI Taxonomy" id="542"/>
    <lineage>
        <taxon>Bacteria</taxon>
        <taxon>Pseudomonadati</taxon>
        <taxon>Pseudomonadota</taxon>
        <taxon>Alphaproteobacteria</taxon>
        <taxon>Sphingomonadales</taxon>
        <taxon>Zymomonadaceae</taxon>
        <taxon>Zymomonas</taxon>
    </lineage>
</organism>
<dbReference type="SUPFAM" id="SSF54506">
    <property type="entry name" value="Diaminopimelate epimerase-like"/>
    <property type="match status" value="1"/>
</dbReference>
<dbReference type="InterPro" id="IPR003719">
    <property type="entry name" value="Phenazine_PhzF-like"/>
</dbReference>
<dbReference type="GO" id="GO:0016853">
    <property type="term" value="F:isomerase activity"/>
    <property type="evidence" value="ECO:0007669"/>
    <property type="project" value="TreeGrafter"/>
</dbReference>
<dbReference type="OrthoDB" id="9788221at2"/>
<dbReference type="PANTHER" id="PTHR13774:SF32">
    <property type="entry name" value="ANTISENSE-ENHANCING SEQUENCE 1"/>
    <property type="match status" value="1"/>
</dbReference>
<accession>A0A542W3D9</accession>
<comment type="similarity">
    <text evidence="1">Belongs to the PhzF family.</text>
</comment>
<dbReference type="RefSeq" id="WP_141920520.1">
    <property type="nucleotide sequence ID" value="NZ_VFOF01000001.1"/>
</dbReference>
<dbReference type="PANTHER" id="PTHR13774">
    <property type="entry name" value="PHENAZINE BIOSYNTHESIS PROTEIN"/>
    <property type="match status" value="1"/>
</dbReference>
<dbReference type="PIRSF" id="PIRSF016184">
    <property type="entry name" value="PhzC_PhzF"/>
    <property type="match status" value="1"/>
</dbReference>
<dbReference type="GO" id="GO:0005737">
    <property type="term" value="C:cytoplasm"/>
    <property type="evidence" value="ECO:0007669"/>
    <property type="project" value="TreeGrafter"/>
</dbReference>
<sequence length="279" mass="30120">MEYGFQQVDVFTSGKFKGNPVAVVSAADNLSTEEMQAFAIWTNLSETTFLLKPTSPEADYRLRIFTPQSELPFAGHPTLGSCHAWMTAGGKPKKNIIIQECQAGLIPLRSENNRLSFAAPTLVRSGDVEQTLLERIAEGLRIPVSSILASAWVDNGPGWIGIMLKSREAVLALKPDFASMSDLAFGVIGAWDGEKDGNDAQFEVRAFAMKHGVNEDPVCGSLNASMAQWLIGSGLAPKSYVVSQGKILGRDGRIYVDQIDDTIWIGGATVSNITGRLSL</sequence>
<comment type="caution">
    <text evidence="3">The sequence shown here is derived from an EMBL/GenBank/DDBJ whole genome shotgun (WGS) entry which is preliminary data.</text>
</comment>
<dbReference type="EMBL" id="VFOF01000001">
    <property type="protein sequence ID" value="TQL18084.1"/>
    <property type="molecule type" value="Genomic_DNA"/>
</dbReference>